<feature type="domain" description="PAC" evidence="4">
    <location>
        <begin position="280"/>
        <end position="330"/>
    </location>
</feature>
<dbReference type="EMBL" id="CP023737">
    <property type="protein sequence ID" value="ATQ69841.1"/>
    <property type="molecule type" value="Genomic_DNA"/>
</dbReference>
<reference evidence="7" key="1">
    <citation type="submission" date="2017-10" db="EMBL/GenBank/DDBJ databases">
        <title>Completed PacBio SMRT sequence of Methylosinus trichosporium OB3b reveals presence of a third large plasmid.</title>
        <authorList>
            <person name="Charles T.C."/>
            <person name="Lynch M.D.J."/>
            <person name="Heil J.R."/>
            <person name="Cheng J."/>
        </authorList>
    </citation>
    <scope>NUCLEOTIDE SEQUENCE [LARGE SCALE GENOMIC DNA]</scope>
    <source>
        <strain evidence="7">OB3b</strain>
    </source>
</reference>
<dbReference type="PROSITE" id="PS50113">
    <property type="entry name" value="PAC"/>
    <property type="match status" value="1"/>
</dbReference>
<feature type="domain" description="GGDEF" evidence="5">
    <location>
        <begin position="362"/>
        <end position="495"/>
    </location>
</feature>
<evidence type="ECO:0000256" key="1">
    <source>
        <dbReference type="ARBA" id="ARBA00012528"/>
    </source>
</evidence>
<keyword evidence="7" id="KW-1185">Reference proteome</keyword>
<dbReference type="Proteomes" id="UP000230709">
    <property type="component" value="Chromosome"/>
</dbReference>
<evidence type="ECO:0000259" key="4">
    <source>
        <dbReference type="PROSITE" id="PS50113"/>
    </source>
</evidence>
<evidence type="ECO:0000313" key="6">
    <source>
        <dbReference type="EMBL" id="ATQ69841.1"/>
    </source>
</evidence>
<dbReference type="Pfam" id="PF00990">
    <property type="entry name" value="GGDEF"/>
    <property type="match status" value="1"/>
</dbReference>
<dbReference type="CDD" id="cd01949">
    <property type="entry name" value="GGDEF"/>
    <property type="match status" value="1"/>
</dbReference>
<proteinExistence type="predicted"/>
<dbReference type="InterPro" id="IPR000014">
    <property type="entry name" value="PAS"/>
</dbReference>
<sequence length="502" mass="54152">MFIPARLTAFSGEFGDPAVERAFRDERFPEMARQARLLFLLSIALNTLFLASDWRFFGTPHFYVAVPARCAVILVAIVAYFGSRRCVRFETLERWLICWQALTALGVGALVTSRSDIALFVVIMLPSIYYLVVPTAFVWTAMGGVGCSAVMLLGYTLPGGSETALGMALAMIMLNSALMLVVTNSNRLRRMEWSAIGSERLARSRLADSQKMLEAVFAALPAPLIVGDLADGRVLRANQAALDCFGGEAVLERMNLSDLHMETADRAQFRRLLETERRVSGFEASVGAPDGVRRDLLISAAPIEDGGVSGVVICGVDISERKAVEARLHRLATTDALTGVANRSHFFARADAEIRRAARYRRPLSVLMVDLDHFKRVNDEHGHAVGDAVLAEFAGLCARMLRAEDLVARYGGEEFVALLPETDEQGAVAVGHRLREGAMQIRTPSAGSALRLTVSIGVSAVLAGEAAIEAALARADEALYQAKAAGRDRVVAAAIAADGEAA</sequence>
<dbReference type="InterPro" id="IPR029787">
    <property type="entry name" value="Nucleotide_cyclase"/>
</dbReference>
<dbReference type="NCBIfam" id="TIGR00254">
    <property type="entry name" value="GGDEF"/>
    <property type="match status" value="1"/>
</dbReference>
<evidence type="ECO:0000256" key="3">
    <source>
        <dbReference type="SAM" id="Phobius"/>
    </source>
</evidence>
<dbReference type="Gene3D" id="3.30.70.270">
    <property type="match status" value="1"/>
</dbReference>
<dbReference type="GO" id="GO:0052621">
    <property type="term" value="F:diguanylate cyclase activity"/>
    <property type="evidence" value="ECO:0007669"/>
    <property type="project" value="UniProtKB-EC"/>
</dbReference>
<feature type="transmembrane region" description="Helical" evidence="3">
    <location>
        <begin position="94"/>
        <end position="111"/>
    </location>
</feature>
<dbReference type="FunFam" id="3.30.70.270:FF:000001">
    <property type="entry name" value="Diguanylate cyclase domain protein"/>
    <property type="match status" value="1"/>
</dbReference>
<dbReference type="Gene3D" id="3.30.450.20">
    <property type="entry name" value="PAS domain"/>
    <property type="match status" value="1"/>
</dbReference>
<feature type="transmembrane region" description="Helical" evidence="3">
    <location>
        <begin position="117"/>
        <end position="133"/>
    </location>
</feature>
<gene>
    <name evidence="6" type="ORF">CQW49_19600</name>
</gene>
<dbReference type="InterPro" id="IPR000160">
    <property type="entry name" value="GGDEF_dom"/>
</dbReference>
<dbReference type="SMART" id="SM00267">
    <property type="entry name" value="GGDEF"/>
    <property type="match status" value="1"/>
</dbReference>
<organism evidence="6 7">
    <name type="scientific">Methylosinus trichosporium (strain ATCC 35070 / NCIMB 11131 / UNIQEM 75 / OB3b)</name>
    <dbReference type="NCBI Taxonomy" id="595536"/>
    <lineage>
        <taxon>Bacteria</taxon>
        <taxon>Pseudomonadati</taxon>
        <taxon>Pseudomonadota</taxon>
        <taxon>Alphaproteobacteria</taxon>
        <taxon>Hyphomicrobiales</taxon>
        <taxon>Methylocystaceae</taxon>
        <taxon>Methylosinus</taxon>
    </lineage>
</organism>
<dbReference type="InterPro" id="IPR000700">
    <property type="entry name" value="PAS-assoc_C"/>
</dbReference>
<dbReference type="InterPro" id="IPR035965">
    <property type="entry name" value="PAS-like_dom_sf"/>
</dbReference>
<keyword evidence="3" id="KW-1133">Transmembrane helix</keyword>
<feature type="transmembrane region" description="Helical" evidence="3">
    <location>
        <begin position="163"/>
        <end position="182"/>
    </location>
</feature>
<dbReference type="CDD" id="cd00130">
    <property type="entry name" value="PAS"/>
    <property type="match status" value="1"/>
</dbReference>
<protein>
    <recommendedName>
        <fullName evidence="1">diguanylate cyclase</fullName>
        <ecNumber evidence="1">2.7.7.65</ecNumber>
    </recommendedName>
</protein>
<dbReference type="InterPro" id="IPR050469">
    <property type="entry name" value="Diguanylate_Cyclase"/>
</dbReference>
<keyword evidence="3" id="KW-0812">Transmembrane</keyword>
<evidence type="ECO:0000313" key="7">
    <source>
        <dbReference type="Proteomes" id="UP000230709"/>
    </source>
</evidence>
<dbReference type="GO" id="GO:0043709">
    <property type="term" value="P:cell adhesion involved in single-species biofilm formation"/>
    <property type="evidence" value="ECO:0007669"/>
    <property type="project" value="TreeGrafter"/>
</dbReference>
<comment type="catalytic activity">
    <reaction evidence="2">
        <text>2 GTP = 3',3'-c-di-GMP + 2 diphosphate</text>
        <dbReference type="Rhea" id="RHEA:24898"/>
        <dbReference type="ChEBI" id="CHEBI:33019"/>
        <dbReference type="ChEBI" id="CHEBI:37565"/>
        <dbReference type="ChEBI" id="CHEBI:58805"/>
        <dbReference type="EC" id="2.7.7.65"/>
    </reaction>
</comment>
<dbReference type="Pfam" id="PF13426">
    <property type="entry name" value="PAS_9"/>
    <property type="match status" value="1"/>
</dbReference>
<dbReference type="STRING" id="595536.GCA_000178815_01273"/>
<dbReference type="SUPFAM" id="SSF55785">
    <property type="entry name" value="PYP-like sensor domain (PAS domain)"/>
    <property type="match status" value="1"/>
</dbReference>
<name>A0A2D2D492_METT3</name>
<dbReference type="GO" id="GO:0005886">
    <property type="term" value="C:plasma membrane"/>
    <property type="evidence" value="ECO:0007669"/>
    <property type="project" value="TreeGrafter"/>
</dbReference>
<dbReference type="KEGG" id="mtw:CQW49_19600"/>
<dbReference type="GO" id="GO:1902201">
    <property type="term" value="P:negative regulation of bacterial-type flagellum-dependent cell motility"/>
    <property type="evidence" value="ECO:0007669"/>
    <property type="project" value="TreeGrafter"/>
</dbReference>
<keyword evidence="3" id="KW-0472">Membrane</keyword>
<dbReference type="NCBIfam" id="TIGR00229">
    <property type="entry name" value="sensory_box"/>
    <property type="match status" value="1"/>
</dbReference>
<feature type="transmembrane region" description="Helical" evidence="3">
    <location>
        <begin position="62"/>
        <end position="82"/>
    </location>
</feature>
<feature type="transmembrane region" description="Helical" evidence="3">
    <location>
        <begin position="37"/>
        <end position="56"/>
    </location>
</feature>
<dbReference type="InterPro" id="IPR043128">
    <property type="entry name" value="Rev_trsase/Diguanyl_cyclase"/>
</dbReference>
<dbReference type="PROSITE" id="PS50887">
    <property type="entry name" value="GGDEF"/>
    <property type="match status" value="1"/>
</dbReference>
<evidence type="ECO:0000256" key="2">
    <source>
        <dbReference type="ARBA" id="ARBA00034247"/>
    </source>
</evidence>
<accession>A0A2D2D492</accession>
<dbReference type="EC" id="2.7.7.65" evidence="1"/>
<evidence type="ECO:0000259" key="5">
    <source>
        <dbReference type="PROSITE" id="PS50887"/>
    </source>
</evidence>
<dbReference type="AlphaFoldDB" id="A0A2D2D492"/>
<dbReference type="PANTHER" id="PTHR45138:SF9">
    <property type="entry name" value="DIGUANYLATE CYCLASE DGCM-RELATED"/>
    <property type="match status" value="1"/>
</dbReference>
<dbReference type="PANTHER" id="PTHR45138">
    <property type="entry name" value="REGULATORY COMPONENTS OF SENSORY TRANSDUCTION SYSTEM"/>
    <property type="match status" value="1"/>
</dbReference>
<dbReference type="SUPFAM" id="SSF55073">
    <property type="entry name" value="Nucleotide cyclase"/>
    <property type="match status" value="1"/>
</dbReference>